<dbReference type="EMBL" id="CAJNOQ010013473">
    <property type="protein sequence ID" value="CAF1322291.1"/>
    <property type="molecule type" value="Genomic_DNA"/>
</dbReference>
<dbReference type="Proteomes" id="UP000682733">
    <property type="component" value="Unassembled WGS sequence"/>
</dbReference>
<reference evidence="3" key="1">
    <citation type="submission" date="2021-02" db="EMBL/GenBank/DDBJ databases">
        <authorList>
            <person name="Nowell W R."/>
        </authorList>
    </citation>
    <scope>NUCLEOTIDE SEQUENCE</scope>
</reference>
<keyword evidence="1" id="KW-1133">Transmembrane helix</keyword>
<evidence type="ECO:0000313" key="2">
    <source>
        <dbReference type="EMBL" id="CAF0917876.1"/>
    </source>
</evidence>
<name>A0A815EZK2_9BILA</name>
<proteinExistence type="predicted"/>
<dbReference type="Proteomes" id="UP000681722">
    <property type="component" value="Unassembled WGS sequence"/>
</dbReference>
<dbReference type="EMBL" id="CAJOBA010003877">
    <property type="protein sequence ID" value="CAF3695849.1"/>
    <property type="molecule type" value="Genomic_DNA"/>
</dbReference>
<dbReference type="AlphaFoldDB" id="A0A815EZK2"/>
<organism evidence="3 6">
    <name type="scientific">Didymodactylos carnosus</name>
    <dbReference type="NCBI Taxonomy" id="1234261"/>
    <lineage>
        <taxon>Eukaryota</taxon>
        <taxon>Metazoa</taxon>
        <taxon>Spiralia</taxon>
        <taxon>Gnathifera</taxon>
        <taxon>Rotifera</taxon>
        <taxon>Eurotatoria</taxon>
        <taxon>Bdelloidea</taxon>
        <taxon>Philodinida</taxon>
        <taxon>Philodinidae</taxon>
        <taxon>Didymodactylos</taxon>
    </lineage>
</organism>
<sequence length="103" mass="11236">MVGILLPSAKDLSKQSYYQTKSHSNISYITLKEEEQSSVQNLSPPVDVSIPQLDSSSKPKKYYGITLGQLCGCLIILVVIGLSTAIPIVAMLNISHNNQSTRE</sequence>
<keyword evidence="1" id="KW-0812">Transmembrane</keyword>
<dbReference type="EMBL" id="CAJNOK010003875">
    <property type="protein sequence ID" value="CAF0917876.1"/>
    <property type="molecule type" value="Genomic_DNA"/>
</dbReference>
<dbReference type="Proteomes" id="UP000677228">
    <property type="component" value="Unassembled WGS sequence"/>
</dbReference>
<gene>
    <name evidence="3" type="ORF">GPM918_LOCUS29534</name>
    <name evidence="2" type="ORF">OVA965_LOCUS10462</name>
    <name evidence="5" type="ORF">SRO942_LOCUS30112</name>
    <name evidence="4" type="ORF">TMI583_LOCUS10459</name>
</gene>
<keyword evidence="1" id="KW-0472">Membrane</keyword>
<evidence type="ECO:0000313" key="6">
    <source>
        <dbReference type="Proteomes" id="UP000663829"/>
    </source>
</evidence>
<accession>A0A815EZK2</accession>
<keyword evidence="6" id="KW-1185">Reference proteome</keyword>
<comment type="caution">
    <text evidence="3">The sequence shown here is derived from an EMBL/GenBank/DDBJ whole genome shotgun (WGS) entry which is preliminary data.</text>
</comment>
<dbReference type="Proteomes" id="UP000663829">
    <property type="component" value="Unassembled WGS sequence"/>
</dbReference>
<protein>
    <submittedName>
        <fullName evidence="3">Uncharacterized protein</fullName>
    </submittedName>
</protein>
<dbReference type="EMBL" id="CAJOBC010048357">
    <property type="protein sequence ID" value="CAF4168951.1"/>
    <property type="molecule type" value="Genomic_DNA"/>
</dbReference>
<evidence type="ECO:0000313" key="3">
    <source>
        <dbReference type="EMBL" id="CAF1322291.1"/>
    </source>
</evidence>
<evidence type="ECO:0000313" key="4">
    <source>
        <dbReference type="EMBL" id="CAF3695849.1"/>
    </source>
</evidence>
<evidence type="ECO:0000313" key="5">
    <source>
        <dbReference type="EMBL" id="CAF4168951.1"/>
    </source>
</evidence>
<evidence type="ECO:0000256" key="1">
    <source>
        <dbReference type="SAM" id="Phobius"/>
    </source>
</evidence>
<feature type="transmembrane region" description="Helical" evidence="1">
    <location>
        <begin position="62"/>
        <end position="92"/>
    </location>
</feature>